<dbReference type="KEGG" id="ngg:RG540_CH20900"/>
<dbReference type="GO" id="GO:0016787">
    <property type="term" value="F:hydrolase activity"/>
    <property type="evidence" value="ECO:0007669"/>
    <property type="project" value="UniProtKB-KW"/>
</dbReference>
<dbReference type="HOGENOM" id="CLU_097891_0_0_5"/>
<dbReference type="InterPro" id="IPR015797">
    <property type="entry name" value="NUDIX_hydrolase-like_dom_sf"/>
</dbReference>
<dbReference type="AlphaFoldDB" id="A0A068SPV4"/>
<organism evidence="1 2">
    <name type="scientific">Neorhizobium galegae bv. orientalis str. HAMBI 540</name>
    <dbReference type="NCBI Taxonomy" id="1028800"/>
    <lineage>
        <taxon>Bacteria</taxon>
        <taxon>Pseudomonadati</taxon>
        <taxon>Pseudomonadota</taxon>
        <taxon>Alphaproteobacteria</taxon>
        <taxon>Hyphomicrobiales</taxon>
        <taxon>Rhizobiaceae</taxon>
        <taxon>Rhizobium/Agrobacterium group</taxon>
        <taxon>Neorhizobium</taxon>
    </lineage>
</organism>
<reference evidence="2" key="1">
    <citation type="journal article" date="2014" name="BMC Genomics">
        <title>Genome sequencing of two Neorhizobium galegae strains reveals a noeT gene responsible for the unusual acetylation of the nodulation factors.</title>
        <authorList>
            <person name="Osterman J."/>
            <person name="Marsh J."/>
            <person name="Laine P.K."/>
            <person name="Zeng Z."/>
            <person name="Alatalo E."/>
            <person name="Sullivan J.T."/>
            <person name="Young J.P."/>
            <person name="Thomas-Oates J."/>
            <person name="Paulin L."/>
            <person name="Lindstrom K."/>
        </authorList>
    </citation>
    <scope>NUCLEOTIDE SEQUENCE [LARGE SCALE GENOMIC DNA]</scope>
    <source>
        <strain evidence="2">HAMBI 540</strain>
    </source>
</reference>
<proteinExistence type="predicted"/>
<dbReference type="eggNOG" id="COG0494">
    <property type="taxonomic scope" value="Bacteria"/>
</dbReference>
<dbReference type="Proteomes" id="UP000028181">
    <property type="component" value="Chromosome I"/>
</dbReference>
<protein>
    <submittedName>
        <fullName evidence="1">Putative NTP pyrophosphohydrolase protein, MuT/nudix family</fullName>
    </submittedName>
</protein>
<keyword evidence="2" id="KW-1185">Reference proteome</keyword>
<dbReference type="RefSeq" id="WP_038587389.1">
    <property type="nucleotide sequence ID" value="NZ_HG938353.1"/>
</dbReference>
<dbReference type="OrthoDB" id="9806849at2"/>
<dbReference type="Gene3D" id="3.90.79.10">
    <property type="entry name" value="Nucleoside Triphosphate Pyrophosphohydrolase"/>
    <property type="match status" value="1"/>
</dbReference>
<sequence length="244" mass="27390">MTIQTISDWPPENTVFEVEAFDLSVLPGAHPIYVAHRNDIEENWARESAANPHLFNGQMVLQNRLSFRDGVIIGEAHVIPYSTLLWWRKQPDPAGAFHLFGFAVPVSSDGAIIAVRMSERTANPGQVYCAAGSLDLLDIVEGKLDLEANMRREVREETGLDLVEARADRQLFASYSGHRVVGFRFYRFDLTAQEMLARIAEHMVHDEEKEIAGAVAIRSADRGAHPYSPLMFPILDLFFGHSKD</sequence>
<name>A0A068SPV4_NEOGA</name>
<accession>A0A068SPV4</accession>
<evidence type="ECO:0000313" key="1">
    <source>
        <dbReference type="EMBL" id="CDN48258.1"/>
    </source>
</evidence>
<dbReference type="EMBL" id="HG938353">
    <property type="protein sequence ID" value="CDN48258.1"/>
    <property type="molecule type" value="Genomic_DNA"/>
</dbReference>
<gene>
    <name evidence="1" type="ORF">RG540_CH20900</name>
</gene>
<evidence type="ECO:0000313" key="2">
    <source>
        <dbReference type="Proteomes" id="UP000028181"/>
    </source>
</evidence>
<dbReference type="SUPFAM" id="SSF55811">
    <property type="entry name" value="Nudix"/>
    <property type="match status" value="1"/>
</dbReference>
<dbReference type="GeneID" id="24257711"/>
<dbReference type="PATRIC" id="fig|1028800.3.peg.2113"/>
<keyword evidence="1" id="KW-0378">Hydrolase</keyword>